<keyword evidence="4" id="KW-1185">Reference proteome</keyword>
<dbReference type="InterPro" id="IPR006530">
    <property type="entry name" value="YD"/>
</dbReference>
<dbReference type="OrthoDB" id="442731at2759"/>
<evidence type="ECO:0000256" key="1">
    <source>
        <dbReference type="ARBA" id="ARBA00022737"/>
    </source>
</evidence>
<accession>A0A318YYJ6</accession>
<reference evidence="3 4" key="1">
    <citation type="submission" date="2016-12" db="EMBL/GenBank/DDBJ databases">
        <title>The genomes of Aspergillus section Nigri reveals drivers in fungal speciation.</title>
        <authorList>
            <consortium name="DOE Joint Genome Institute"/>
            <person name="Vesth T.C."/>
            <person name="Nybo J."/>
            <person name="Theobald S."/>
            <person name="Brandl J."/>
            <person name="Frisvad J.C."/>
            <person name="Nielsen K.F."/>
            <person name="Lyhne E.K."/>
            <person name="Kogle M.E."/>
            <person name="Kuo A."/>
            <person name="Riley R."/>
            <person name="Clum A."/>
            <person name="Nolan M."/>
            <person name="Lipzen A."/>
            <person name="Salamov A."/>
            <person name="Henrissat B."/>
            <person name="Wiebenga A."/>
            <person name="De Vries R.P."/>
            <person name="Grigoriev I.V."/>
            <person name="Mortensen U.H."/>
            <person name="Andersen M.R."/>
            <person name="Baker S.E."/>
        </authorList>
    </citation>
    <scope>NUCLEOTIDE SEQUENCE [LARGE SCALE GENOMIC DNA]</scope>
    <source>
        <strain evidence="3 4">JOP 1030-1</strain>
    </source>
</reference>
<dbReference type="EMBL" id="KZ821304">
    <property type="protein sequence ID" value="PYH40071.1"/>
    <property type="molecule type" value="Genomic_DNA"/>
</dbReference>
<evidence type="ECO:0000259" key="2">
    <source>
        <dbReference type="Pfam" id="PF25023"/>
    </source>
</evidence>
<feature type="domain" description="Teneurin-like YD-shell" evidence="2">
    <location>
        <begin position="781"/>
        <end position="1345"/>
    </location>
</feature>
<protein>
    <submittedName>
        <fullName evidence="3">RHS repeat protein</fullName>
    </submittedName>
</protein>
<dbReference type="PANTHER" id="PTHR32305">
    <property type="match status" value="1"/>
</dbReference>
<dbReference type="NCBIfam" id="TIGR03696">
    <property type="entry name" value="Rhs_assc_core"/>
    <property type="match status" value="1"/>
</dbReference>
<dbReference type="InterPro" id="IPR056823">
    <property type="entry name" value="TEN-like_YD-shell"/>
</dbReference>
<evidence type="ECO:0000313" key="4">
    <source>
        <dbReference type="Proteomes" id="UP000248349"/>
    </source>
</evidence>
<organism evidence="3 4">
    <name type="scientific">Aspergillus saccharolyticus JOP 1030-1</name>
    <dbReference type="NCBI Taxonomy" id="1450539"/>
    <lineage>
        <taxon>Eukaryota</taxon>
        <taxon>Fungi</taxon>
        <taxon>Dikarya</taxon>
        <taxon>Ascomycota</taxon>
        <taxon>Pezizomycotina</taxon>
        <taxon>Eurotiomycetes</taxon>
        <taxon>Eurotiomycetidae</taxon>
        <taxon>Eurotiales</taxon>
        <taxon>Aspergillaceae</taxon>
        <taxon>Aspergillus</taxon>
        <taxon>Aspergillus subgen. Circumdati</taxon>
    </lineage>
</organism>
<dbReference type="InterPro" id="IPR050708">
    <property type="entry name" value="T6SS_VgrG/RHS"/>
</dbReference>
<name>A0A318YYJ6_9EURO</name>
<dbReference type="InterPro" id="IPR022385">
    <property type="entry name" value="Rhs_assc_core"/>
</dbReference>
<dbReference type="Proteomes" id="UP000248349">
    <property type="component" value="Unassembled WGS sequence"/>
</dbReference>
<dbReference type="STRING" id="1450539.A0A318YYJ6"/>
<dbReference type="Gene3D" id="2.180.10.10">
    <property type="entry name" value="RHS repeat-associated core"/>
    <property type="match status" value="2"/>
</dbReference>
<dbReference type="GeneID" id="37080158"/>
<sequence length="1667" mass="184972">MSGNNGNLYSQGYNFASFFQNAVDPRTGQYTCTITVYDAPVLARNCPPLKLSLAFNPLNTQSAGFGKGWSLNLSSYRQTTTPNVAILVLSTGEHYRVSRLSGKLEVEDQKLINFHLLDSGEADGDILIAHKSGVVERLSDNQMQYGVKVPMAVYAVNGRRLTLSWQKHGSDAPRLTGIQQEGVSVLQIEYQDNAVRIKRTMDGGEPCTFTADISRDNRLQAFHLPSMQGTGVWEFGYEAADPEDRGNAMIVLSTLTSPLGQREEIKHQPKGHKLPSSGPYPYIPCVVQHTIRPASSQPSIKYLYSYSAENFLGGNAGITWHPEEDNLYHVQENYKYSTQVTIWTDSGRKTGEQESLTYTHNRFHLVTEVSRKKGANKVTQATTYWEKESLPFISQGPQFQLPRVVTTTYADNDRDRSETSEHTFDDWGNPLLEKQENGIQIERSYYDPKQDDDGCPKDPFGFKRYLKSESITAAPINEYPAPTRTKEYTYAKIATIEGSPADYFVAVKQCSYLDEGNAVTLTESNYASDPTKNDYGRLQQQTTTLQGQHPMTQNWVYQFDTPDEVTELTTITTFDGLEVGEETVVSAWTGLTLKHKDQTETPTQFQYDCIGRVLEVTLAANTDYEAKRLTEYNILPGYEGYTVTETDVEGVQTIKSLDGLGRIMTIQRQDADASPGATEDTGREFRVVEERKYNDCGQCIRVDTTDWLRTTADPTSQCTSKEFEYDNWGQTCQIIESNGVIRRIVADPISLTQREYIEGGGVTQTKMNLFGHPDERCLIDKNNTTYSTMKYYYDGLGRLAEEEDQLGHRTRYEFDVFDRVVRTTGPTGRTLLTQYTDQSLSCLPISVQVNQTTLGAQSVDGLLRVTERTIGGRTTRQTFDGICPKPLRVTKPDDQQSEFTYDHALDYEVTSIQREGNTSQFDYDKQTASILSADDDFSKRSLKYFPSQLVAEDTVQVDKEPELTAHSTYSMGGKLQRYDDIFGGRHEISYDSNGRQASLTKGNIEVRLEYTSSTNLLSEGVVEVTDGQLSLKTSIAYDEFDREVERTVSKGSDTLCKLTQSYGPTGLVNTRERTSADGSLLQNESFEYDEQNRLTKYRCQGSQAPVDQYGHPIQTQQFDFDALDNLTQVTTMFQDNSVNTATYQYASNDPTQLTQITNTHAAYPKQIDLAYDENGSLTRDEKGRTLQYDSLDRLRAVIDPDNRPVCQYHYDVAGRLVCQEVPGQATTYLYYRGENTLIATTSGNQRVTYINAGGTYWGQEVEEGDKDPEYQLWASNAQTSVLTYCNSGDPSTAHEQPYTPYGFSETGSSIGLHGQWHDPITGWYHLGQGYRVYNPVLMRFHTPDRWSPFVSGEINPYAYCLGDPINRTDPGGHTSLLKSLVVFIVGLIVGAIADLLTGGALTAIEAGVYVQLGVSVAGSVVSDTVTPALYDLASGQGHSWGQVAQDAVQSVVANALTAGFSIAGLKPGLKDVFKQVKSTVQNIDGESGRFVSYIGSTSASNGLGSEIKSAERAAVNTIERTVANESRSSLAHGELGVHGQASIGKEVAAESTSSKLSSVAKSTIKPAIRDGEKASSSLSASPLVRWPLTKGIAWVSGWSSRQGVAFAMNSDGQCAYQEVKPAYNVKPSTVYSALQTQGGVQRLYPSARSNVRQDNSRPMNWQAVRNR</sequence>
<keyword evidence="1" id="KW-0677">Repeat</keyword>
<proteinExistence type="predicted"/>
<dbReference type="Pfam" id="PF25023">
    <property type="entry name" value="TEN_YD-shell"/>
    <property type="match status" value="1"/>
</dbReference>
<dbReference type="RefSeq" id="XP_025426053.1">
    <property type="nucleotide sequence ID" value="XM_025578929.1"/>
</dbReference>
<evidence type="ECO:0000313" key="3">
    <source>
        <dbReference type="EMBL" id="PYH40071.1"/>
    </source>
</evidence>
<gene>
    <name evidence="3" type="ORF">BP01DRAFT_411688</name>
</gene>
<dbReference type="PANTHER" id="PTHR32305:SF15">
    <property type="entry name" value="PROTEIN RHSA-RELATED"/>
    <property type="match status" value="1"/>
</dbReference>
<dbReference type="NCBIfam" id="TIGR01643">
    <property type="entry name" value="YD_repeat_2x"/>
    <property type="match status" value="1"/>
</dbReference>